<evidence type="ECO:0000313" key="4">
    <source>
        <dbReference type="Proteomes" id="UP001193389"/>
    </source>
</evidence>
<protein>
    <recommendedName>
        <fullName evidence="2">NADH-quinone oxidoreductase subunit J</fullName>
        <ecNumber evidence="2">7.1.1.-</ecNumber>
    </recommendedName>
</protein>
<dbReference type="Proteomes" id="UP001193389">
    <property type="component" value="Chromosome"/>
</dbReference>
<feature type="transmembrane region" description="Helical" evidence="2">
    <location>
        <begin position="6"/>
        <end position="22"/>
    </location>
</feature>
<evidence type="ECO:0000256" key="2">
    <source>
        <dbReference type="RuleBase" id="RU004429"/>
    </source>
</evidence>
<dbReference type="AlphaFoldDB" id="A0A5K7SH16"/>
<dbReference type="InterPro" id="IPR042106">
    <property type="entry name" value="Nuo/plastoQ_OxRdtase_6_NuoJ"/>
</dbReference>
<dbReference type="GO" id="GO:0008137">
    <property type="term" value="F:NADH dehydrogenase (ubiquinone) activity"/>
    <property type="evidence" value="ECO:0007669"/>
    <property type="project" value="UniProtKB-UniRule"/>
</dbReference>
<dbReference type="PANTHER" id="PTHR33269">
    <property type="entry name" value="NADH-UBIQUINONE OXIDOREDUCTASE CHAIN 6"/>
    <property type="match status" value="1"/>
</dbReference>
<feature type="transmembrane region" description="Helical" evidence="2">
    <location>
        <begin position="29"/>
        <end position="47"/>
    </location>
</feature>
<gene>
    <name evidence="3" type="ORF">AQPE_5053</name>
</gene>
<comment type="similarity">
    <text evidence="1 2">Belongs to the complex I subunit 6 family.</text>
</comment>
<dbReference type="GO" id="GO:0005886">
    <property type="term" value="C:plasma membrane"/>
    <property type="evidence" value="ECO:0007669"/>
    <property type="project" value="UniProtKB-SubCell"/>
</dbReference>
<comment type="function">
    <text evidence="2">NDH-1 shuttles electrons from NADH, via FMN and iron-sulfur (Fe-S) centers, to quinones in the respiratory chain. Couples the redox reaction to proton translocation (for every two electrons transferred, four hydrogen ions are translocated across the cytoplasmic membrane), and thus conserves the redox energy in a proton gradient.</text>
</comment>
<reference evidence="3" key="1">
    <citation type="journal article" date="2020" name="Int. J. Syst. Evol. Microbiol.">
        <title>Aquipluma nitroreducens gen. nov. sp. nov., a novel facultatively anaerobic bacterium isolated from a freshwater lake.</title>
        <authorList>
            <person name="Watanabe M."/>
            <person name="Kojima H."/>
            <person name="Fukui M."/>
        </authorList>
    </citation>
    <scope>NUCLEOTIDE SEQUENCE</scope>
    <source>
        <strain evidence="3">MeG22</strain>
    </source>
</reference>
<dbReference type="InterPro" id="IPR001457">
    <property type="entry name" value="NADH_UbQ/plastoQ_OxRdtase_su6"/>
</dbReference>
<dbReference type="PANTHER" id="PTHR33269:SF17">
    <property type="entry name" value="NADH-UBIQUINONE OXIDOREDUCTASE CHAIN 6"/>
    <property type="match status" value="1"/>
</dbReference>
<keyword evidence="2" id="KW-0874">Quinone</keyword>
<evidence type="ECO:0000256" key="1">
    <source>
        <dbReference type="ARBA" id="ARBA00005698"/>
    </source>
</evidence>
<dbReference type="GO" id="GO:0048038">
    <property type="term" value="F:quinone binding"/>
    <property type="evidence" value="ECO:0007669"/>
    <property type="project" value="UniProtKB-UniRule"/>
</dbReference>
<accession>A0A5K7SH16</accession>
<keyword evidence="4" id="KW-1185">Reference proteome</keyword>
<name>A0A5K7SH16_9BACT</name>
<dbReference type="EMBL" id="AP018694">
    <property type="protein sequence ID" value="BBE20858.1"/>
    <property type="molecule type" value="Genomic_DNA"/>
</dbReference>
<evidence type="ECO:0000313" key="3">
    <source>
        <dbReference type="EMBL" id="BBE20858.1"/>
    </source>
</evidence>
<feature type="transmembrane region" description="Helical" evidence="2">
    <location>
        <begin position="59"/>
        <end position="78"/>
    </location>
</feature>
<keyword evidence="2" id="KW-1133">Transmembrane helix</keyword>
<feature type="transmembrane region" description="Helical" evidence="2">
    <location>
        <begin position="90"/>
        <end position="113"/>
    </location>
</feature>
<organism evidence="3 4">
    <name type="scientific">Aquipluma nitroreducens</name>
    <dbReference type="NCBI Taxonomy" id="2010828"/>
    <lineage>
        <taxon>Bacteria</taxon>
        <taxon>Pseudomonadati</taxon>
        <taxon>Bacteroidota</taxon>
        <taxon>Bacteroidia</taxon>
        <taxon>Marinilabiliales</taxon>
        <taxon>Prolixibacteraceae</taxon>
        <taxon>Aquipluma</taxon>
    </lineage>
</organism>
<comment type="catalytic activity">
    <reaction evidence="2">
        <text>a quinone + NADH + 5 H(+)(in) = a quinol + NAD(+) + 4 H(+)(out)</text>
        <dbReference type="Rhea" id="RHEA:57888"/>
        <dbReference type="ChEBI" id="CHEBI:15378"/>
        <dbReference type="ChEBI" id="CHEBI:24646"/>
        <dbReference type="ChEBI" id="CHEBI:57540"/>
        <dbReference type="ChEBI" id="CHEBI:57945"/>
        <dbReference type="ChEBI" id="CHEBI:132124"/>
    </reaction>
</comment>
<comment type="subcellular location">
    <subcellularLocation>
        <location evidence="2">Cell membrane</location>
        <topology evidence="2">Multi-pass membrane protein</topology>
    </subcellularLocation>
</comment>
<feature type="transmembrane region" description="Helical" evidence="2">
    <location>
        <begin position="140"/>
        <end position="162"/>
    </location>
</feature>
<keyword evidence="2" id="KW-0472">Membrane</keyword>
<dbReference type="KEGG" id="anf:AQPE_5053"/>
<dbReference type="Pfam" id="PF00499">
    <property type="entry name" value="Oxidored_q3"/>
    <property type="match status" value="1"/>
</dbReference>
<dbReference type="Gene3D" id="1.20.120.1200">
    <property type="entry name" value="NADH-ubiquinone/plastoquinone oxidoreductase chain 6, subunit NuoJ"/>
    <property type="match status" value="1"/>
</dbReference>
<keyword evidence="2" id="KW-1003">Cell membrane</keyword>
<keyword evidence="2" id="KW-0520">NAD</keyword>
<proteinExistence type="inferred from homology"/>
<dbReference type="EC" id="7.1.1.-" evidence="2"/>
<keyword evidence="2" id="KW-0812">Transmembrane</keyword>
<sequence length="172" mass="18695">MNVFMFYLFSGIILICSLLSITTRRILRAAVYLLCVLLATAGLYFMLNYQFMAAVQLTLYAGGIVVLIIFSILLTHHISHRFQHPNLTKLIMGIGAATVGIGLVLTTILSHSFQAGAAPELPVDMTVIGNQLLSTGKNGYVLPFELISILLLAAMIAAIVVAKKEKNKNSEI</sequence>